<dbReference type="InterPro" id="IPR009810">
    <property type="entry name" value="Nodulin_late_dom"/>
</dbReference>
<comment type="caution">
    <text evidence="3">The sequence shown here is derived from an EMBL/GenBank/DDBJ whole genome shotgun (WGS) entry which is preliminary data.</text>
</comment>
<feature type="signal peptide" evidence="1">
    <location>
        <begin position="1"/>
        <end position="23"/>
    </location>
</feature>
<evidence type="ECO:0000256" key="1">
    <source>
        <dbReference type="SAM" id="SignalP"/>
    </source>
</evidence>
<feature type="domain" description="Late nodulin" evidence="2">
    <location>
        <begin position="1"/>
        <end position="53"/>
    </location>
</feature>
<dbReference type="AlphaFoldDB" id="A0A396J936"/>
<reference evidence="3" key="1">
    <citation type="journal article" date="2018" name="Nat. Plants">
        <title>Whole-genome landscape of Medicago truncatula symbiotic genes.</title>
        <authorList>
            <person name="Pecrix Y."/>
            <person name="Gamas P."/>
            <person name="Carrere S."/>
        </authorList>
    </citation>
    <scope>NUCLEOTIDE SEQUENCE</scope>
    <source>
        <tissue evidence="3">Leaves</tissue>
    </source>
</reference>
<dbReference type="Pfam" id="PF07127">
    <property type="entry name" value="Nodulin_late"/>
    <property type="match status" value="1"/>
</dbReference>
<dbReference type="EMBL" id="PSQE01000002">
    <property type="protein sequence ID" value="RHN73832.1"/>
    <property type="molecule type" value="Genomic_DNA"/>
</dbReference>
<evidence type="ECO:0000259" key="2">
    <source>
        <dbReference type="Pfam" id="PF07127"/>
    </source>
</evidence>
<keyword evidence="1" id="KW-0732">Signal</keyword>
<name>A0A396J936_MEDTR</name>
<dbReference type="Gramene" id="rna9709">
    <property type="protein sequence ID" value="RHN73832.1"/>
    <property type="gene ID" value="gene9709"/>
</dbReference>
<accession>A0A396J936</accession>
<organism evidence="3">
    <name type="scientific">Medicago truncatula</name>
    <name type="common">Barrel medic</name>
    <name type="synonym">Medicago tribuloides</name>
    <dbReference type="NCBI Taxonomy" id="3880"/>
    <lineage>
        <taxon>Eukaryota</taxon>
        <taxon>Viridiplantae</taxon>
        <taxon>Streptophyta</taxon>
        <taxon>Embryophyta</taxon>
        <taxon>Tracheophyta</taxon>
        <taxon>Spermatophyta</taxon>
        <taxon>Magnoliopsida</taxon>
        <taxon>eudicotyledons</taxon>
        <taxon>Gunneridae</taxon>
        <taxon>Pentapetalae</taxon>
        <taxon>rosids</taxon>
        <taxon>fabids</taxon>
        <taxon>Fabales</taxon>
        <taxon>Fabaceae</taxon>
        <taxon>Papilionoideae</taxon>
        <taxon>50 kb inversion clade</taxon>
        <taxon>NPAAA clade</taxon>
        <taxon>Hologalegina</taxon>
        <taxon>IRL clade</taxon>
        <taxon>Trifolieae</taxon>
        <taxon>Medicago</taxon>
    </lineage>
</organism>
<evidence type="ECO:0000313" key="3">
    <source>
        <dbReference type="EMBL" id="RHN73832.1"/>
    </source>
</evidence>
<gene>
    <name evidence="3" type="ORF">MtrunA17_Chr2g0302841</name>
</gene>
<proteinExistence type="predicted"/>
<dbReference type="Proteomes" id="UP000265566">
    <property type="component" value="Chromosome 2"/>
</dbReference>
<protein>
    <submittedName>
        <fullName evidence="3">Putative Late nodulin</fullName>
    </submittedName>
</protein>
<sequence>MSKIFKFVYMIFFLSAIVAEIYAFGEFCHSDSDCPKLCHPPKNVTNCFWNHCYCVR</sequence>
<feature type="chain" id="PRO_5017483788" evidence="1">
    <location>
        <begin position="24"/>
        <end position="56"/>
    </location>
</feature>
<dbReference type="GO" id="GO:0046872">
    <property type="term" value="F:metal ion binding"/>
    <property type="evidence" value="ECO:0007669"/>
    <property type="project" value="InterPro"/>
</dbReference>